<dbReference type="RefSeq" id="WP_124996462.1">
    <property type="nucleotide sequence ID" value="NZ_RQXT01000005.1"/>
</dbReference>
<keyword evidence="2" id="KW-1185">Reference proteome</keyword>
<dbReference type="EMBL" id="RQXT01000005">
    <property type="protein sequence ID" value="RRI05402.1"/>
    <property type="molecule type" value="Genomic_DNA"/>
</dbReference>
<reference evidence="1 2" key="1">
    <citation type="submission" date="2018-11" db="EMBL/GenBank/DDBJ databases">
        <title>the genome of Mesorhizobium tamadayense DSM 28320.</title>
        <authorList>
            <person name="Gao J."/>
        </authorList>
    </citation>
    <scope>NUCLEOTIDE SEQUENCE [LARGE SCALE GENOMIC DNA]</scope>
    <source>
        <strain evidence="1 2">DSM 28320</strain>
    </source>
</reference>
<comment type="caution">
    <text evidence="1">The sequence shown here is derived from an EMBL/GenBank/DDBJ whole genome shotgun (WGS) entry which is preliminary data.</text>
</comment>
<protein>
    <submittedName>
        <fullName evidence="1">Uncharacterized protein</fullName>
    </submittedName>
</protein>
<name>A0A3P3G4F1_9HYPH</name>
<organism evidence="1 2">
    <name type="scientific">Mesorhizobium tamadayense</name>
    <dbReference type="NCBI Taxonomy" id="425306"/>
    <lineage>
        <taxon>Bacteria</taxon>
        <taxon>Pseudomonadati</taxon>
        <taxon>Pseudomonadota</taxon>
        <taxon>Alphaproteobacteria</taxon>
        <taxon>Hyphomicrobiales</taxon>
        <taxon>Phyllobacteriaceae</taxon>
        <taxon>Mesorhizobium</taxon>
    </lineage>
</organism>
<sequence length="69" mass="7880">MKATRRDAGRQVETDLFSRTGAVDDALLERTVQLVEARTGRSLSKEDARQIVENVSGFFRILAEWQRID</sequence>
<dbReference type="Proteomes" id="UP000273786">
    <property type="component" value="Unassembled WGS sequence"/>
</dbReference>
<proteinExistence type="predicted"/>
<dbReference type="OrthoDB" id="8451154at2"/>
<gene>
    <name evidence="1" type="ORF">EH240_05790</name>
</gene>
<evidence type="ECO:0000313" key="1">
    <source>
        <dbReference type="EMBL" id="RRI05402.1"/>
    </source>
</evidence>
<dbReference type="AlphaFoldDB" id="A0A3P3G4F1"/>
<accession>A0A3P3G4F1</accession>
<evidence type="ECO:0000313" key="2">
    <source>
        <dbReference type="Proteomes" id="UP000273786"/>
    </source>
</evidence>